<feature type="compositionally biased region" description="Polar residues" evidence="1">
    <location>
        <begin position="187"/>
        <end position="198"/>
    </location>
</feature>
<evidence type="ECO:0000313" key="2">
    <source>
        <dbReference type="EMBL" id="VFQ93604.1"/>
    </source>
</evidence>
<evidence type="ECO:0000313" key="3">
    <source>
        <dbReference type="Proteomes" id="UP000595140"/>
    </source>
</evidence>
<protein>
    <submittedName>
        <fullName evidence="2">Uncharacterized protein</fullName>
    </submittedName>
</protein>
<dbReference type="EMBL" id="OOIL02004928">
    <property type="protein sequence ID" value="VFQ93604.1"/>
    <property type="molecule type" value="Genomic_DNA"/>
</dbReference>
<dbReference type="OrthoDB" id="1910495at2759"/>
<name>A0A484N0N4_9ASTE</name>
<feature type="region of interest" description="Disordered" evidence="1">
    <location>
        <begin position="168"/>
        <end position="207"/>
    </location>
</feature>
<dbReference type="AlphaFoldDB" id="A0A484N0N4"/>
<dbReference type="PANTHER" id="PTHR35477">
    <property type="entry name" value="OS06G0728500 PROTEIN"/>
    <property type="match status" value="1"/>
</dbReference>
<accession>A0A484N0N4</accession>
<dbReference type="PANTHER" id="PTHR35477:SF1">
    <property type="entry name" value="OS06G0728500 PROTEIN"/>
    <property type="match status" value="1"/>
</dbReference>
<dbReference type="Proteomes" id="UP000595140">
    <property type="component" value="Unassembled WGS sequence"/>
</dbReference>
<gene>
    <name evidence="2" type="ORF">CCAM_LOCUS35380</name>
</gene>
<organism evidence="2 3">
    <name type="scientific">Cuscuta campestris</name>
    <dbReference type="NCBI Taxonomy" id="132261"/>
    <lineage>
        <taxon>Eukaryota</taxon>
        <taxon>Viridiplantae</taxon>
        <taxon>Streptophyta</taxon>
        <taxon>Embryophyta</taxon>
        <taxon>Tracheophyta</taxon>
        <taxon>Spermatophyta</taxon>
        <taxon>Magnoliopsida</taxon>
        <taxon>eudicotyledons</taxon>
        <taxon>Gunneridae</taxon>
        <taxon>Pentapetalae</taxon>
        <taxon>asterids</taxon>
        <taxon>lamiids</taxon>
        <taxon>Solanales</taxon>
        <taxon>Convolvulaceae</taxon>
        <taxon>Cuscuteae</taxon>
        <taxon>Cuscuta</taxon>
        <taxon>Cuscuta subgen. Grammica</taxon>
        <taxon>Cuscuta sect. Cleistogrammica</taxon>
    </lineage>
</organism>
<sequence>MEANVCDADNLDADVLLPPRKRLLAGMRKQNGDANPHTPSSSFFGSGFSSGEFDTRLNKLLRSHLSDHSLSNEEIIEASRMEAAEAARAARNARALAEEKAAKAAKAIAAARAALELVSISDEEAASRHSQSKKNKTKKHVAVHALYDKNRGVDSCRTDEELAKNLHRAINSSPRNHQHKKLKTLPVSETSKASSSDRANYRSRENGKALEVYKSNSTATESGERVENGSKEADEEYMDDFESVGRKKGRFKQKKLPLSICNFKDQANPKEELKSKNSHRIKEDVIPTTPTAATTTTATTTTTTTTTTITSNKSIFSVERSPAWKCQAFKEPTTCIKQNKVMQS</sequence>
<keyword evidence="3" id="KW-1185">Reference proteome</keyword>
<proteinExistence type="predicted"/>
<evidence type="ECO:0000256" key="1">
    <source>
        <dbReference type="SAM" id="MobiDB-lite"/>
    </source>
</evidence>
<reference evidence="2 3" key="1">
    <citation type="submission" date="2018-04" db="EMBL/GenBank/DDBJ databases">
        <authorList>
            <person name="Vogel A."/>
        </authorList>
    </citation>
    <scope>NUCLEOTIDE SEQUENCE [LARGE SCALE GENOMIC DNA]</scope>
</reference>